<accession>A0A507FJN3</accession>
<comment type="caution">
    <text evidence="2">The sequence shown here is derived from an EMBL/GenBank/DDBJ whole genome shotgun (WGS) entry which is preliminary data.</text>
</comment>
<name>A0A507FJN3_9FUNG</name>
<keyword evidence="3" id="KW-1185">Reference proteome</keyword>
<sequence>MLSELYVDHPNETPSKPSSHPFLLIRQDAVNREVHDQDCLHKELFVHSDKSIDGLFVNAADAAYLGLKEAGTADTLYGTVVRYSPLHISFLSHSHSLPLKNVYQLPAAFAHTKFADGVIGINVLFTLGVSVAFDRGYVYLVRSGFESIVTGADKPDEGEETKQRIFADLSAKPHALDASEEEDGSEFDEFDSDQ</sequence>
<dbReference type="OrthoDB" id="2134855at2759"/>
<protein>
    <submittedName>
        <fullName evidence="2">Uncharacterized protein</fullName>
    </submittedName>
</protein>
<feature type="compositionally biased region" description="Acidic residues" evidence="1">
    <location>
        <begin position="178"/>
        <end position="194"/>
    </location>
</feature>
<proteinExistence type="predicted"/>
<evidence type="ECO:0000256" key="1">
    <source>
        <dbReference type="SAM" id="MobiDB-lite"/>
    </source>
</evidence>
<dbReference type="Proteomes" id="UP000320333">
    <property type="component" value="Unassembled WGS sequence"/>
</dbReference>
<gene>
    <name evidence="2" type="ORF">CcCBS67573_g03103</name>
</gene>
<feature type="region of interest" description="Disordered" evidence="1">
    <location>
        <begin position="171"/>
        <end position="194"/>
    </location>
</feature>
<organism evidence="2 3">
    <name type="scientific">Chytriomyces confervae</name>
    <dbReference type="NCBI Taxonomy" id="246404"/>
    <lineage>
        <taxon>Eukaryota</taxon>
        <taxon>Fungi</taxon>
        <taxon>Fungi incertae sedis</taxon>
        <taxon>Chytridiomycota</taxon>
        <taxon>Chytridiomycota incertae sedis</taxon>
        <taxon>Chytridiomycetes</taxon>
        <taxon>Chytridiales</taxon>
        <taxon>Chytriomycetaceae</taxon>
        <taxon>Chytriomyces</taxon>
    </lineage>
</organism>
<reference evidence="2 3" key="1">
    <citation type="journal article" date="2019" name="Sci. Rep.">
        <title>Comparative genomics of chytrid fungi reveal insights into the obligate biotrophic and pathogenic lifestyle of Synchytrium endobioticum.</title>
        <authorList>
            <person name="van de Vossenberg B.T.L.H."/>
            <person name="Warris S."/>
            <person name="Nguyen H.D.T."/>
            <person name="van Gent-Pelzer M.P.E."/>
            <person name="Joly D.L."/>
            <person name="van de Geest H.C."/>
            <person name="Bonants P.J.M."/>
            <person name="Smith D.S."/>
            <person name="Levesque C.A."/>
            <person name="van der Lee T.A.J."/>
        </authorList>
    </citation>
    <scope>NUCLEOTIDE SEQUENCE [LARGE SCALE GENOMIC DNA]</scope>
    <source>
        <strain evidence="2 3">CBS 675.73</strain>
    </source>
</reference>
<dbReference type="AlphaFoldDB" id="A0A507FJN3"/>
<evidence type="ECO:0000313" key="3">
    <source>
        <dbReference type="Proteomes" id="UP000320333"/>
    </source>
</evidence>
<evidence type="ECO:0000313" key="2">
    <source>
        <dbReference type="EMBL" id="TPX75618.1"/>
    </source>
</evidence>
<dbReference type="EMBL" id="QEAP01000074">
    <property type="protein sequence ID" value="TPX75618.1"/>
    <property type="molecule type" value="Genomic_DNA"/>
</dbReference>